<feature type="transmembrane region" description="Helical" evidence="6">
    <location>
        <begin position="94"/>
        <end position="112"/>
    </location>
</feature>
<keyword evidence="4 6" id="KW-1133">Transmembrane helix</keyword>
<evidence type="ECO:0000259" key="7">
    <source>
        <dbReference type="PROSITE" id="PS50850"/>
    </source>
</evidence>
<feature type="transmembrane region" description="Helical" evidence="6">
    <location>
        <begin position="192"/>
        <end position="216"/>
    </location>
</feature>
<keyword evidence="3 6" id="KW-0812">Transmembrane</keyword>
<dbReference type="CDD" id="cd17328">
    <property type="entry name" value="MFS_spinster_like"/>
    <property type="match status" value="1"/>
</dbReference>
<dbReference type="AlphaFoldDB" id="A0A382PN42"/>
<keyword evidence="5 6" id="KW-0472">Membrane</keyword>
<dbReference type="Gene3D" id="1.20.1250.20">
    <property type="entry name" value="MFS general substrate transporter like domains"/>
    <property type="match status" value="1"/>
</dbReference>
<organism evidence="8">
    <name type="scientific">marine metagenome</name>
    <dbReference type="NCBI Taxonomy" id="408172"/>
    <lineage>
        <taxon>unclassified sequences</taxon>
        <taxon>metagenomes</taxon>
        <taxon>ecological metagenomes</taxon>
    </lineage>
</organism>
<feature type="non-terminal residue" evidence="8">
    <location>
        <position position="299"/>
    </location>
</feature>
<dbReference type="PANTHER" id="PTHR23505:SF79">
    <property type="entry name" value="PROTEIN SPINSTER"/>
    <property type="match status" value="1"/>
</dbReference>
<evidence type="ECO:0000313" key="8">
    <source>
        <dbReference type="EMBL" id="SVC74068.1"/>
    </source>
</evidence>
<dbReference type="InterPro" id="IPR020846">
    <property type="entry name" value="MFS_dom"/>
</dbReference>
<evidence type="ECO:0000256" key="6">
    <source>
        <dbReference type="SAM" id="Phobius"/>
    </source>
</evidence>
<dbReference type="GO" id="GO:0022857">
    <property type="term" value="F:transmembrane transporter activity"/>
    <property type="evidence" value="ECO:0007669"/>
    <property type="project" value="InterPro"/>
</dbReference>
<feature type="transmembrane region" description="Helical" evidence="6">
    <location>
        <begin position="61"/>
        <end position="82"/>
    </location>
</feature>
<feature type="domain" description="Major facilitator superfamily (MFS) profile" evidence="7">
    <location>
        <begin position="27"/>
        <end position="299"/>
    </location>
</feature>
<feature type="transmembrane region" description="Helical" evidence="6">
    <location>
        <begin position="258"/>
        <end position="275"/>
    </location>
</feature>
<name>A0A382PN42_9ZZZZ</name>
<comment type="subcellular location">
    <subcellularLocation>
        <location evidence="1">Membrane</location>
        <topology evidence="1">Multi-pass membrane protein</topology>
    </subcellularLocation>
</comment>
<evidence type="ECO:0000256" key="2">
    <source>
        <dbReference type="ARBA" id="ARBA00022448"/>
    </source>
</evidence>
<dbReference type="SUPFAM" id="SSF103473">
    <property type="entry name" value="MFS general substrate transporter"/>
    <property type="match status" value="1"/>
</dbReference>
<dbReference type="PROSITE" id="PS50850">
    <property type="entry name" value="MFS"/>
    <property type="match status" value="1"/>
</dbReference>
<evidence type="ECO:0000256" key="5">
    <source>
        <dbReference type="ARBA" id="ARBA00023136"/>
    </source>
</evidence>
<dbReference type="InterPro" id="IPR011701">
    <property type="entry name" value="MFS"/>
</dbReference>
<gene>
    <name evidence="8" type="ORF">METZ01_LOCUS326922</name>
</gene>
<dbReference type="EMBL" id="UINC01108170">
    <property type="protein sequence ID" value="SVC74068.1"/>
    <property type="molecule type" value="Genomic_DNA"/>
</dbReference>
<proteinExistence type="predicted"/>
<dbReference type="InterPro" id="IPR036259">
    <property type="entry name" value="MFS_trans_sf"/>
</dbReference>
<feature type="transmembrane region" description="Helical" evidence="6">
    <location>
        <begin position="23"/>
        <end position="40"/>
    </location>
</feature>
<feature type="transmembrane region" description="Helical" evidence="6">
    <location>
        <begin position="155"/>
        <end position="180"/>
    </location>
</feature>
<dbReference type="GO" id="GO:0016020">
    <property type="term" value="C:membrane"/>
    <property type="evidence" value="ECO:0007669"/>
    <property type="project" value="UniProtKB-SubCell"/>
</dbReference>
<accession>A0A382PN42</accession>
<protein>
    <recommendedName>
        <fullName evidence="7">Major facilitator superfamily (MFS) profile domain-containing protein</fullName>
    </recommendedName>
</protein>
<reference evidence="8" key="1">
    <citation type="submission" date="2018-05" db="EMBL/GenBank/DDBJ databases">
        <authorList>
            <person name="Lanie J.A."/>
            <person name="Ng W.-L."/>
            <person name="Kazmierczak K.M."/>
            <person name="Andrzejewski T.M."/>
            <person name="Davidsen T.M."/>
            <person name="Wayne K.J."/>
            <person name="Tettelin H."/>
            <person name="Glass J.I."/>
            <person name="Rusch D."/>
            <person name="Podicherti R."/>
            <person name="Tsui H.-C.T."/>
            <person name="Winkler M.E."/>
        </authorList>
    </citation>
    <scope>NUCLEOTIDE SEQUENCE</scope>
</reference>
<keyword evidence="2" id="KW-0813">Transport</keyword>
<dbReference type="PANTHER" id="PTHR23505">
    <property type="entry name" value="SPINSTER"/>
    <property type="match status" value="1"/>
</dbReference>
<feature type="non-terminal residue" evidence="8">
    <location>
        <position position="1"/>
    </location>
</feature>
<evidence type="ECO:0000256" key="4">
    <source>
        <dbReference type="ARBA" id="ARBA00022989"/>
    </source>
</evidence>
<evidence type="ECO:0000256" key="1">
    <source>
        <dbReference type="ARBA" id="ARBA00004141"/>
    </source>
</evidence>
<dbReference type="InterPro" id="IPR044770">
    <property type="entry name" value="MFS_spinster-like"/>
</dbReference>
<sequence length="299" mass="32932">VTEPLTADKNRSGLTDDFPRPTYAWYVVVVLTMGYIFSFLDRQILALLIEPIRETLDISDTQISLLLGLAFGIFYTLLGIPIGRLADRRSRRAIIATGITIWCLMTAACGLARNFGQLFLARIGVGVGEAALNPSAFSLISDYFPRERRGRAISFYNMGVSLGAGLAMIVGGQVIAYAFNAPPVTLPIVGELYAWQTVFIVVGLPGLLIAALMATVREPERRDKLRLTTDSGATSEDVSVKETVQFLAKRWRTYGTHFLGMSVVTILGYGFLFWIPTMFVRTWGWSIPEVSLAYGTVVL</sequence>
<evidence type="ECO:0000256" key="3">
    <source>
        <dbReference type="ARBA" id="ARBA00022692"/>
    </source>
</evidence>
<dbReference type="Pfam" id="PF07690">
    <property type="entry name" value="MFS_1"/>
    <property type="match status" value="1"/>
</dbReference>